<accession>A0AAN6SG15</accession>
<protein>
    <submittedName>
        <fullName evidence="1">Uncharacterized protein</fullName>
    </submittedName>
</protein>
<reference evidence="1" key="2">
    <citation type="submission" date="2023-06" db="EMBL/GenBank/DDBJ databases">
        <authorList>
            <consortium name="Lawrence Berkeley National Laboratory"/>
            <person name="Mondo S.J."/>
            <person name="Hensen N."/>
            <person name="Bonometti L."/>
            <person name="Westerberg I."/>
            <person name="Brannstrom I.O."/>
            <person name="Guillou S."/>
            <person name="Cros-Aarteil S."/>
            <person name="Calhoun S."/>
            <person name="Haridas S."/>
            <person name="Kuo A."/>
            <person name="Pangilinan J."/>
            <person name="Riley R."/>
            <person name="Labutti K."/>
            <person name="Andreopoulos B."/>
            <person name="Lipzen A."/>
            <person name="Chen C."/>
            <person name="Yanf M."/>
            <person name="Daum C."/>
            <person name="Ng V."/>
            <person name="Clum A."/>
            <person name="Steindorff A."/>
            <person name="Ohm R."/>
            <person name="Martin F."/>
            <person name="Silar P."/>
            <person name="Natvig D."/>
            <person name="Lalanne C."/>
            <person name="Gautier V."/>
            <person name="Ament-Velasquez S.L."/>
            <person name="Kruys A."/>
            <person name="Hutchinson M.I."/>
            <person name="Powell A.J."/>
            <person name="Barry K."/>
            <person name="Miller A.N."/>
            <person name="Grigoriev I.V."/>
            <person name="Debuchy R."/>
            <person name="Gladieux P."/>
            <person name="Thoren M.H."/>
            <person name="Johannesson H."/>
        </authorList>
    </citation>
    <scope>NUCLEOTIDE SEQUENCE</scope>
    <source>
        <strain evidence="1">CBS 626.80</strain>
    </source>
</reference>
<evidence type="ECO:0000313" key="2">
    <source>
        <dbReference type="Proteomes" id="UP001303222"/>
    </source>
</evidence>
<name>A0AAN6SG15_9PEZI</name>
<comment type="caution">
    <text evidence="1">The sequence shown here is derived from an EMBL/GenBank/DDBJ whole genome shotgun (WGS) entry which is preliminary data.</text>
</comment>
<dbReference type="Proteomes" id="UP001303222">
    <property type="component" value="Unassembled WGS sequence"/>
</dbReference>
<dbReference type="EMBL" id="MU859142">
    <property type="protein sequence ID" value="KAK3951636.1"/>
    <property type="molecule type" value="Genomic_DNA"/>
</dbReference>
<sequence>MNSITAAPKALINRVSVASVRQTSLPLVKKEETELLSPVIKKEKIKRSAAIPALPVIKKEKIKETTAESALEPLPALEFPPAVIAPTSKIDSKTSYRAVPAPVKALVASRAKSKVGITSTAALLFKTKSLAPYELPR</sequence>
<proteinExistence type="predicted"/>
<evidence type="ECO:0000313" key="1">
    <source>
        <dbReference type="EMBL" id="KAK3951636.1"/>
    </source>
</evidence>
<keyword evidence="2" id="KW-1185">Reference proteome</keyword>
<organism evidence="1 2">
    <name type="scientific">Pseudoneurospora amorphoporcata</name>
    <dbReference type="NCBI Taxonomy" id="241081"/>
    <lineage>
        <taxon>Eukaryota</taxon>
        <taxon>Fungi</taxon>
        <taxon>Dikarya</taxon>
        <taxon>Ascomycota</taxon>
        <taxon>Pezizomycotina</taxon>
        <taxon>Sordariomycetes</taxon>
        <taxon>Sordariomycetidae</taxon>
        <taxon>Sordariales</taxon>
        <taxon>Sordariaceae</taxon>
        <taxon>Pseudoneurospora</taxon>
    </lineage>
</organism>
<gene>
    <name evidence="1" type="ORF">QBC32DRAFT_314661</name>
</gene>
<dbReference type="AlphaFoldDB" id="A0AAN6SG15"/>
<reference evidence="1" key="1">
    <citation type="journal article" date="2023" name="Mol. Phylogenet. Evol.">
        <title>Genome-scale phylogeny and comparative genomics of the fungal order Sordariales.</title>
        <authorList>
            <person name="Hensen N."/>
            <person name="Bonometti L."/>
            <person name="Westerberg I."/>
            <person name="Brannstrom I.O."/>
            <person name="Guillou S."/>
            <person name="Cros-Aarteil S."/>
            <person name="Calhoun S."/>
            <person name="Haridas S."/>
            <person name="Kuo A."/>
            <person name="Mondo S."/>
            <person name="Pangilinan J."/>
            <person name="Riley R."/>
            <person name="LaButti K."/>
            <person name="Andreopoulos B."/>
            <person name="Lipzen A."/>
            <person name="Chen C."/>
            <person name="Yan M."/>
            <person name="Daum C."/>
            <person name="Ng V."/>
            <person name="Clum A."/>
            <person name="Steindorff A."/>
            <person name="Ohm R.A."/>
            <person name="Martin F."/>
            <person name="Silar P."/>
            <person name="Natvig D.O."/>
            <person name="Lalanne C."/>
            <person name="Gautier V."/>
            <person name="Ament-Velasquez S.L."/>
            <person name="Kruys A."/>
            <person name="Hutchinson M.I."/>
            <person name="Powell A.J."/>
            <person name="Barry K."/>
            <person name="Miller A.N."/>
            <person name="Grigoriev I.V."/>
            <person name="Debuchy R."/>
            <person name="Gladieux P."/>
            <person name="Hiltunen Thoren M."/>
            <person name="Johannesson H."/>
        </authorList>
    </citation>
    <scope>NUCLEOTIDE SEQUENCE</scope>
    <source>
        <strain evidence="1">CBS 626.80</strain>
    </source>
</reference>